<protein>
    <submittedName>
        <fullName evidence="1">Uncharacterized protein</fullName>
    </submittedName>
</protein>
<reference evidence="1" key="1">
    <citation type="submission" date="2019-08" db="EMBL/GenBank/DDBJ databases">
        <authorList>
            <person name="Kucharzyk K."/>
            <person name="Murdoch R.W."/>
            <person name="Higgins S."/>
            <person name="Loffler F."/>
        </authorList>
    </citation>
    <scope>NUCLEOTIDE SEQUENCE</scope>
</reference>
<sequence>MIIVPIGKLNLFRDRFFDLFRNLGTRVVVVLFLVCIAEIHVRPDDRFQLEFVADAADPVQMAVVNTEGRLVSVNIHEPAASEVVRFVHAQMYPARLQRLAPERDHFFEKLIRFRFIDQNNIGGIRDRSIRGPAQDRFQMSERLNRSNDLDLQGFGIRVHFLHLFFGIGAAHVAEVGFARNLIGVFRVEHRHVVAHQ</sequence>
<accession>A0A645I045</accession>
<proteinExistence type="predicted"/>
<gene>
    <name evidence="1" type="ORF">SDC9_191673</name>
</gene>
<comment type="caution">
    <text evidence="1">The sequence shown here is derived from an EMBL/GenBank/DDBJ whole genome shotgun (WGS) entry which is preliminary data.</text>
</comment>
<name>A0A645I045_9ZZZZ</name>
<organism evidence="1">
    <name type="scientific">bioreactor metagenome</name>
    <dbReference type="NCBI Taxonomy" id="1076179"/>
    <lineage>
        <taxon>unclassified sequences</taxon>
        <taxon>metagenomes</taxon>
        <taxon>ecological metagenomes</taxon>
    </lineage>
</organism>
<dbReference type="AlphaFoldDB" id="A0A645I045"/>
<evidence type="ECO:0000313" key="1">
    <source>
        <dbReference type="EMBL" id="MPN44112.1"/>
    </source>
</evidence>
<dbReference type="EMBL" id="VSSQ01102988">
    <property type="protein sequence ID" value="MPN44112.1"/>
    <property type="molecule type" value="Genomic_DNA"/>
</dbReference>